<dbReference type="InterPro" id="IPR020846">
    <property type="entry name" value="MFS_dom"/>
</dbReference>
<dbReference type="InterPro" id="IPR005829">
    <property type="entry name" value="Sugar_transporter_CS"/>
</dbReference>
<dbReference type="InterPro" id="IPR047200">
    <property type="entry name" value="MFS_YcaD-like"/>
</dbReference>
<dbReference type="STRING" id="1357400.HMPREF2086_01245"/>
<dbReference type="PATRIC" id="fig|1357400.3.peg.1669"/>
<evidence type="ECO:0000256" key="5">
    <source>
        <dbReference type="ARBA" id="ARBA00022989"/>
    </source>
</evidence>
<dbReference type="eggNOG" id="COG0477">
    <property type="taxonomic scope" value="Bacteria"/>
</dbReference>
<evidence type="ECO:0000256" key="3">
    <source>
        <dbReference type="ARBA" id="ARBA00022475"/>
    </source>
</evidence>
<dbReference type="AlphaFoldDB" id="V8C8X8"/>
<evidence type="ECO:0000256" key="7">
    <source>
        <dbReference type="SAM" id="Phobius"/>
    </source>
</evidence>
<feature type="transmembrane region" description="Helical" evidence="7">
    <location>
        <begin position="355"/>
        <end position="374"/>
    </location>
</feature>
<feature type="transmembrane region" description="Helical" evidence="7">
    <location>
        <begin position="44"/>
        <end position="69"/>
    </location>
</feature>
<evidence type="ECO:0000256" key="6">
    <source>
        <dbReference type="ARBA" id="ARBA00023136"/>
    </source>
</evidence>
<evidence type="ECO:0000256" key="1">
    <source>
        <dbReference type="ARBA" id="ARBA00004651"/>
    </source>
</evidence>
<feature type="transmembrane region" description="Helical" evidence="7">
    <location>
        <begin position="289"/>
        <end position="309"/>
    </location>
</feature>
<dbReference type="PANTHER" id="PTHR23521:SF2">
    <property type="entry name" value="TRANSPORTER MFS SUPERFAMILY"/>
    <property type="match status" value="1"/>
</dbReference>
<dbReference type="PANTHER" id="PTHR23521">
    <property type="entry name" value="TRANSPORTER MFS SUPERFAMILY"/>
    <property type="match status" value="1"/>
</dbReference>
<dbReference type="GO" id="GO:0022857">
    <property type="term" value="F:transmembrane transporter activity"/>
    <property type="evidence" value="ECO:0007669"/>
    <property type="project" value="InterPro"/>
</dbReference>
<keyword evidence="6 7" id="KW-0472">Membrane</keyword>
<reference evidence="9 10" key="1">
    <citation type="journal article" date="2014" name="Genome Announc.">
        <title>Draft genome sequences of six enterohepatic helicobacter species isolated from humans and one from rhesus macaques.</title>
        <authorList>
            <person name="Shen Z."/>
            <person name="Sheh A."/>
            <person name="Young S.K."/>
            <person name="Abouelliel A."/>
            <person name="Ward D.V."/>
            <person name="Earl A.M."/>
            <person name="Fox J.G."/>
        </authorList>
    </citation>
    <scope>NUCLEOTIDE SEQUENCE [LARGE SCALE GENOMIC DNA]</scope>
    <source>
        <strain evidence="9 10">MIT 99-5501</strain>
    </source>
</reference>
<protein>
    <recommendedName>
        <fullName evidence="8">Major facilitator superfamily (MFS) profile domain-containing protein</fullName>
    </recommendedName>
</protein>
<comment type="subcellular location">
    <subcellularLocation>
        <location evidence="1">Cell membrane</location>
        <topology evidence="1">Multi-pass membrane protein</topology>
    </subcellularLocation>
</comment>
<dbReference type="EMBL" id="AZJI01000005">
    <property type="protein sequence ID" value="ETD23440.1"/>
    <property type="molecule type" value="Genomic_DNA"/>
</dbReference>
<feature type="transmembrane region" description="Helical" evidence="7">
    <location>
        <begin position="330"/>
        <end position="349"/>
    </location>
</feature>
<dbReference type="GO" id="GO:0005886">
    <property type="term" value="C:plasma membrane"/>
    <property type="evidence" value="ECO:0007669"/>
    <property type="project" value="UniProtKB-SubCell"/>
</dbReference>
<feature type="transmembrane region" description="Helical" evidence="7">
    <location>
        <begin position="100"/>
        <end position="122"/>
    </location>
</feature>
<dbReference type="PROSITE" id="PS00216">
    <property type="entry name" value="SUGAR_TRANSPORT_1"/>
    <property type="match status" value="1"/>
</dbReference>
<proteinExistence type="predicted"/>
<feature type="transmembrane region" description="Helical" evidence="7">
    <location>
        <begin position="163"/>
        <end position="182"/>
    </location>
</feature>
<keyword evidence="5 7" id="KW-1133">Transmembrane helix</keyword>
<gene>
    <name evidence="9" type="ORF">HMPREF2086_01245</name>
</gene>
<dbReference type="Gene3D" id="1.20.1250.20">
    <property type="entry name" value="MFS general substrate transporter like domains"/>
    <property type="match status" value="2"/>
</dbReference>
<evidence type="ECO:0000256" key="2">
    <source>
        <dbReference type="ARBA" id="ARBA00022448"/>
    </source>
</evidence>
<dbReference type="InterPro" id="IPR036259">
    <property type="entry name" value="MFS_trans_sf"/>
</dbReference>
<comment type="caution">
    <text evidence="9">The sequence shown here is derived from an EMBL/GenBank/DDBJ whole genome shotgun (WGS) entry which is preliminary data.</text>
</comment>
<organism evidence="9 10">
    <name type="scientific">Helicobacter macacae MIT 99-5501</name>
    <dbReference type="NCBI Taxonomy" id="1357400"/>
    <lineage>
        <taxon>Bacteria</taxon>
        <taxon>Pseudomonadati</taxon>
        <taxon>Campylobacterota</taxon>
        <taxon>Epsilonproteobacteria</taxon>
        <taxon>Campylobacterales</taxon>
        <taxon>Helicobacteraceae</taxon>
        <taxon>Helicobacter</taxon>
    </lineage>
</organism>
<feature type="transmembrane region" description="Helical" evidence="7">
    <location>
        <begin position="203"/>
        <end position="227"/>
    </location>
</feature>
<accession>V8C8X8</accession>
<keyword evidence="10" id="KW-1185">Reference proteome</keyword>
<dbReference type="Proteomes" id="UP000018731">
    <property type="component" value="Unassembled WGS sequence"/>
</dbReference>
<dbReference type="InterPro" id="IPR011701">
    <property type="entry name" value="MFS"/>
</dbReference>
<feature type="transmembrane region" description="Helical" evidence="7">
    <location>
        <begin position="239"/>
        <end position="259"/>
    </location>
</feature>
<feature type="transmembrane region" description="Helical" evidence="7">
    <location>
        <begin position="76"/>
        <end position="94"/>
    </location>
</feature>
<dbReference type="PROSITE" id="PS50850">
    <property type="entry name" value="MFS"/>
    <property type="match status" value="1"/>
</dbReference>
<keyword evidence="4 7" id="KW-0812">Transmembrane</keyword>
<dbReference type="CDD" id="cd17477">
    <property type="entry name" value="MFS_YcaD_like"/>
    <property type="match status" value="1"/>
</dbReference>
<dbReference type="SUPFAM" id="SSF103473">
    <property type="entry name" value="MFS general substrate transporter"/>
    <property type="match status" value="1"/>
</dbReference>
<keyword evidence="2" id="KW-0813">Transport</keyword>
<feature type="domain" description="Major facilitator superfamily (MFS) profile" evidence="8">
    <location>
        <begin position="201"/>
        <end position="394"/>
    </location>
</feature>
<dbReference type="HOGENOM" id="CLU_035018_1_1_7"/>
<keyword evidence="3" id="KW-1003">Cell membrane</keyword>
<evidence type="ECO:0000259" key="8">
    <source>
        <dbReference type="PROSITE" id="PS50850"/>
    </source>
</evidence>
<feature type="transmembrane region" description="Helical" evidence="7">
    <location>
        <begin position="266"/>
        <end position="283"/>
    </location>
</feature>
<evidence type="ECO:0000313" key="9">
    <source>
        <dbReference type="EMBL" id="ETD23440.1"/>
    </source>
</evidence>
<evidence type="ECO:0000256" key="4">
    <source>
        <dbReference type="ARBA" id="ARBA00022692"/>
    </source>
</evidence>
<feature type="transmembrane region" description="Helical" evidence="7">
    <location>
        <begin position="12"/>
        <end position="32"/>
    </location>
</feature>
<evidence type="ECO:0000313" key="10">
    <source>
        <dbReference type="Proteomes" id="UP000018731"/>
    </source>
</evidence>
<dbReference type="Pfam" id="PF07690">
    <property type="entry name" value="MFS_1"/>
    <property type="match status" value="1"/>
</dbReference>
<feature type="transmembrane region" description="Helical" evidence="7">
    <location>
        <begin position="134"/>
        <end position="157"/>
    </location>
</feature>
<name>V8C8X8_9HELI</name>
<sequence length="394" mass="42160">MISSKRTIKSLSALFIAISFAFAGNALVVGSMGVILKEREVGELIIGIIGACFFIGASMSTISAHIFLAKIGHIRAFGLFCAVFAISIICHSLSQNLLLWIFLRLMLGYCYYAILMSIESWINQKAKNAVRSRVLSFYEVVFYLSFGCGLLLIGLPFSESELFIISACLIMFSSIPLNLMRIKEPPLPQNSSISLPSIASIPPLARAGSFIAGMVMGGFFALGSVFALSQGLSVQQASVFMFCAMIGGFLGQSCIGFISDALGRKFAIIISASVALLAAVLFLFAPANVVAQCGLAVLLGSGIFCLYSLSLARANDMLEDSTKRVELGRSVLFVYSLGSLLAPLLLGIAMEFFGANGFMGFYALSLAFLIAFGLDKPNKEGKSPTQNLKNFIGD</sequence>